<dbReference type="Gene3D" id="1.20.1250.20">
    <property type="entry name" value="MFS general substrate transporter like domains"/>
    <property type="match status" value="2"/>
</dbReference>
<feature type="transmembrane region" description="Helical" evidence="7">
    <location>
        <begin position="76"/>
        <end position="96"/>
    </location>
</feature>
<dbReference type="InterPro" id="IPR011701">
    <property type="entry name" value="MFS"/>
</dbReference>
<dbReference type="PANTHER" id="PTHR23517">
    <property type="entry name" value="RESISTANCE PROTEIN MDTM, PUTATIVE-RELATED-RELATED"/>
    <property type="match status" value="1"/>
</dbReference>
<keyword evidence="2" id="KW-0813">Transport</keyword>
<organism evidence="9 10">
    <name type="scientific">Trypanosoma cruzi</name>
    <dbReference type="NCBI Taxonomy" id="5693"/>
    <lineage>
        <taxon>Eukaryota</taxon>
        <taxon>Discoba</taxon>
        <taxon>Euglenozoa</taxon>
        <taxon>Kinetoplastea</taxon>
        <taxon>Metakinetoplastina</taxon>
        <taxon>Trypanosomatida</taxon>
        <taxon>Trypanosomatidae</taxon>
        <taxon>Trypanosoma</taxon>
        <taxon>Schizotrypanum</taxon>
    </lineage>
</organism>
<keyword evidence="3" id="KW-1003">Cell membrane</keyword>
<dbReference type="VEuPathDB" id="TriTrypDB:TcCL_ESM04332"/>
<feature type="transmembrane region" description="Helical" evidence="7">
    <location>
        <begin position="220"/>
        <end position="247"/>
    </location>
</feature>
<dbReference type="VEuPathDB" id="TriTrypDB:BCY84_14759"/>
<dbReference type="AlphaFoldDB" id="A0A2V2XGF9"/>
<evidence type="ECO:0000256" key="2">
    <source>
        <dbReference type="ARBA" id="ARBA00022448"/>
    </source>
</evidence>
<evidence type="ECO:0000256" key="6">
    <source>
        <dbReference type="ARBA" id="ARBA00023136"/>
    </source>
</evidence>
<feature type="domain" description="Major facilitator superfamily (MFS) profile" evidence="8">
    <location>
        <begin position="11"/>
        <end position="398"/>
    </location>
</feature>
<feature type="transmembrane region" description="Helical" evidence="7">
    <location>
        <begin position="253"/>
        <end position="273"/>
    </location>
</feature>
<dbReference type="VEuPathDB" id="TriTrypDB:TcG_01725"/>
<dbReference type="VEuPathDB" id="TriTrypDB:ECC02_007531"/>
<dbReference type="VEuPathDB" id="TriTrypDB:TcYC6_0073960"/>
<dbReference type="CDD" id="cd17325">
    <property type="entry name" value="MFS_MdtG_SLC18_like"/>
    <property type="match status" value="1"/>
</dbReference>
<dbReference type="PROSITE" id="PS50850">
    <property type="entry name" value="MFS"/>
    <property type="match status" value="1"/>
</dbReference>
<dbReference type="GO" id="GO:0005886">
    <property type="term" value="C:plasma membrane"/>
    <property type="evidence" value="ECO:0007669"/>
    <property type="project" value="UniProtKB-SubCell"/>
</dbReference>
<dbReference type="SUPFAM" id="SSF103473">
    <property type="entry name" value="MFS general substrate transporter"/>
    <property type="match status" value="1"/>
</dbReference>
<feature type="transmembrane region" description="Helical" evidence="7">
    <location>
        <begin position="135"/>
        <end position="157"/>
    </location>
</feature>
<dbReference type="VEuPathDB" id="TriTrypDB:TcCLB.506369.20"/>
<name>A0A2V2XGF9_TRYCR</name>
<comment type="caution">
    <text evidence="9">The sequence shown here is derived from an EMBL/GenBank/DDBJ whole genome shotgun (WGS) entry which is preliminary data.</text>
</comment>
<keyword evidence="5 7" id="KW-1133">Transmembrane helix</keyword>
<dbReference type="VEuPathDB" id="TriTrypDB:TcCLB.510225.59"/>
<evidence type="ECO:0000256" key="4">
    <source>
        <dbReference type="ARBA" id="ARBA00022692"/>
    </source>
</evidence>
<dbReference type="VEuPathDB" id="TriTrypDB:C3747_9g74"/>
<feature type="transmembrane region" description="Helical" evidence="7">
    <location>
        <begin position="102"/>
        <end position="123"/>
    </location>
</feature>
<dbReference type="VEuPathDB" id="TriTrypDB:TCSYLVIO_005492"/>
<reference evidence="9 10" key="1">
    <citation type="journal article" date="2018" name="Microb. Genom.">
        <title>Expanding an expanded genome: long-read sequencing of Trypanosoma cruzi.</title>
        <authorList>
            <person name="Berna L."/>
            <person name="Rodriguez M."/>
            <person name="Chiribao M.L."/>
            <person name="Parodi-Talice A."/>
            <person name="Pita S."/>
            <person name="Rijo G."/>
            <person name="Alvarez-Valin F."/>
            <person name="Robello C."/>
        </authorList>
    </citation>
    <scope>NUCLEOTIDE SEQUENCE [LARGE SCALE GENOMIC DNA]</scope>
    <source>
        <strain evidence="9 10">TCC</strain>
    </source>
</reference>
<evidence type="ECO:0000313" key="10">
    <source>
        <dbReference type="Proteomes" id="UP000246078"/>
    </source>
</evidence>
<keyword evidence="4 7" id="KW-0812">Transmembrane</keyword>
<evidence type="ECO:0000256" key="3">
    <source>
        <dbReference type="ARBA" id="ARBA00022475"/>
    </source>
</evidence>
<dbReference type="GO" id="GO:0022857">
    <property type="term" value="F:transmembrane transporter activity"/>
    <property type="evidence" value="ECO:0007669"/>
    <property type="project" value="InterPro"/>
</dbReference>
<dbReference type="InterPro" id="IPR020846">
    <property type="entry name" value="MFS_dom"/>
</dbReference>
<gene>
    <name evidence="9" type="ORF">C3747_9g74</name>
</gene>
<evidence type="ECO:0000256" key="7">
    <source>
        <dbReference type="SAM" id="Phobius"/>
    </source>
</evidence>
<proteinExistence type="predicted"/>
<evidence type="ECO:0000259" key="8">
    <source>
        <dbReference type="PROSITE" id="PS50850"/>
    </source>
</evidence>
<keyword evidence="6 7" id="KW-0472">Membrane</keyword>
<protein>
    <submittedName>
        <fullName evidence="9">Putative transporter</fullName>
    </submittedName>
</protein>
<comment type="subcellular location">
    <subcellularLocation>
        <location evidence="1">Cell membrane</location>
        <topology evidence="1">Multi-pass membrane protein</topology>
    </subcellularLocation>
</comment>
<dbReference type="Pfam" id="PF07690">
    <property type="entry name" value="MFS_1"/>
    <property type="match status" value="2"/>
</dbReference>
<dbReference type="VEuPathDB" id="TriTrypDB:TCDM_08035"/>
<feature type="transmembrane region" description="Helical" evidence="7">
    <location>
        <begin position="163"/>
        <end position="182"/>
    </location>
</feature>
<accession>A0A2V2XGF9</accession>
<dbReference type="Proteomes" id="UP000246078">
    <property type="component" value="Unassembled WGS sequence"/>
</dbReference>
<dbReference type="PANTHER" id="PTHR23517:SF3">
    <property type="entry name" value="INTEGRAL MEMBRANE TRANSPORT PROTEIN"/>
    <property type="match status" value="1"/>
</dbReference>
<dbReference type="InterPro" id="IPR050171">
    <property type="entry name" value="MFS_Transporters"/>
</dbReference>
<dbReference type="VEuPathDB" id="TriTrypDB:TcBrA4_0057490"/>
<dbReference type="VEuPathDB" id="TriTrypDB:Tc_MARK_4157"/>
<sequence length="467" mass="50467">MASFWELVRDWAESLHIPNFLQSFSGGVRTTFVPLFARQLGSTDSQLGFIIGSAGIVKVVFDMFFAFATSVYGTRLMMVAGMLLNALGGLVATMAWSPFVLALASMLWGAGVGLFFVARHVFIAKAVPRNICGRLMSVVGGIARWCSVLGPGVAGVLTDICDIRVTAFSIVPMSLGCAYMMATNKRIREVDEGIREEKGTHSISKEFHDMMHVLRNYWEIIVRVGFYSLIIICLRQCRGMLLVIAAMNMGLSSSMVGLVLVSSYSVDATFFFLGGYIMDKCGQSYVTIPTSINLGIAFFILSNANSLASLILASVFFGVAESTSSGMLLSLTANHSPSTGRAPFMGLIRTVQDSGQVLGPMASGVIMDYFGFASVCYVMGAVGMLSAPWAYFLIPEKPPCHLEEEAANFSEGSAAVTSLVTDEEGKKKEFLVVDAEGERCLSLDEELSLFDDAVSEKESVNMVVPKE</sequence>
<feature type="transmembrane region" description="Helical" evidence="7">
    <location>
        <begin position="369"/>
        <end position="394"/>
    </location>
</feature>
<dbReference type="InterPro" id="IPR036259">
    <property type="entry name" value="MFS_trans_sf"/>
</dbReference>
<dbReference type="VEuPathDB" id="TriTrypDB:C4B63_19g21"/>
<feature type="transmembrane region" description="Helical" evidence="7">
    <location>
        <begin position="47"/>
        <end position="69"/>
    </location>
</feature>
<evidence type="ECO:0000256" key="5">
    <source>
        <dbReference type="ARBA" id="ARBA00022989"/>
    </source>
</evidence>
<feature type="transmembrane region" description="Helical" evidence="7">
    <location>
        <begin position="294"/>
        <end position="320"/>
    </location>
</feature>
<evidence type="ECO:0000256" key="1">
    <source>
        <dbReference type="ARBA" id="ARBA00004651"/>
    </source>
</evidence>
<evidence type="ECO:0000313" key="9">
    <source>
        <dbReference type="EMBL" id="PWV19612.1"/>
    </source>
</evidence>
<dbReference type="EMBL" id="PRFC01000009">
    <property type="protein sequence ID" value="PWV19612.1"/>
    <property type="molecule type" value="Genomic_DNA"/>
</dbReference>